<dbReference type="EMBL" id="NQWH01000034">
    <property type="protein sequence ID" value="PHP26527.1"/>
    <property type="molecule type" value="Genomic_DNA"/>
</dbReference>
<sequence length="148" mass="16930">MEFLDNFGFDVESLEDVVRFDPIWEVWEQFGSFQDIKRSPRPGEHGVFEISDSDKNHSLSFLLPFDETGALSGPGRIALESREEEIESQELDMAVSREIWVEIEDDIRDALPQLGWESRPGNDGFCLADHRYWVQKYATVTASPESSA</sequence>
<proteinExistence type="predicted"/>
<name>A0A2G1MCS8_9RHOB</name>
<keyword evidence="2" id="KW-1185">Reference proteome</keyword>
<reference evidence="1 2" key="1">
    <citation type="submission" date="2017-08" db="EMBL/GenBank/DDBJ databases">
        <title>Draft Genome Sequence of Loktanella cinnabarina Strain XM1, Isolated from Coastal Surface Water.</title>
        <authorList>
            <person name="Ma R."/>
            <person name="Wang J."/>
            <person name="Wang Q."/>
            <person name="Ma Z."/>
            <person name="Li J."/>
            <person name="Chen L."/>
        </authorList>
    </citation>
    <scope>NUCLEOTIDE SEQUENCE [LARGE SCALE GENOMIC DNA]</scope>
    <source>
        <strain evidence="1 2">XM1</strain>
    </source>
</reference>
<organism evidence="1 2">
    <name type="scientific">Limimaricola cinnabarinus</name>
    <dbReference type="NCBI Taxonomy" id="1125964"/>
    <lineage>
        <taxon>Bacteria</taxon>
        <taxon>Pseudomonadati</taxon>
        <taxon>Pseudomonadota</taxon>
        <taxon>Alphaproteobacteria</taxon>
        <taxon>Rhodobacterales</taxon>
        <taxon>Paracoccaceae</taxon>
        <taxon>Limimaricola</taxon>
    </lineage>
</organism>
<dbReference type="Proteomes" id="UP000221860">
    <property type="component" value="Unassembled WGS sequence"/>
</dbReference>
<accession>A0A2G1MCS8</accession>
<dbReference type="AlphaFoldDB" id="A0A2G1MCS8"/>
<comment type="caution">
    <text evidence="1">The sequence shown here is derived from an EMBL/GenBank/DDBJ whole genome shotgun (WGS) entry which is preliminary data.</text>
</comment>
<gene>
    <name evidence="1" type="ORF">CJ301_15885</name>
</gene>
<evidence type="ECO:0000313" key="2">
    <source>
        <dbReference type="Proteomes" id="UP000221860"/>
    </source>
</evidence>
<protein>
    <submittedName>
        <fullName evidence="1">Uncharacterized protein</fullName>
    </submittedName>
</protein>
<dbReference type="OrthoDB" id="9844737at2"/>
<evidence type="ECO:0000313" key="1">
    <source>
        <dbReference type="EMBL" id="PHP26527.1"/>
    </source>
</evidence>